<dbReference type="AlphaFoldDB" id="A0A7C4I303"/>
<name>A0A7C4I303_CALS0</name>
<dbReference type="InterPro" id="IPR036188">
    <property type="entry name" value="FAD/NAD-bd_sf"/>
</dbReference>
<accession>A0A7C4I303</accession>
<sequence length="253" mass="28054">MSQETIHLLGGGVYAVTAAARLSRKGHKTYLIPPARRLGVFPFTLLPQQFFDEMNVRPTKHMEAEITALETENDTVELIDMLYVCRTTPLLEEVATLHNIGYTSKQPPATRLIDCTGTKWREIRCIQTLETAPPGKNRVQIDAVPSKHLSVTVYFRGLALKTLYTKTMTPVQREVLASAERATAFKDPETMQTVPTVSLLGPDHGEWRMKTEQALAEAEAVERLLSAGVNPAELNVFIQRILSISAKGGEQLG</sequence>
<dbReference type="EMBL" id="DTAD01000025">
    <property type="protein sequence ID" value="HGN90027.1"/>
    <property type="molecule type" value="Genomic_DNA"/>
</dbReference>
<gene>
    <name evidence="3" type="ORF">ENM30_02350</name>
    <name evidence="2" type="ORF">ENT82_02710</name>
    <name evidence="1" type="ORF">ENU43_02005</name>
</gene>
<comment type="caution">
    <text evidence="2">The sequence shown here is derived from an EMBL/GenBank/DDBJ whole genome shotgun (WGS) entry which is preliminary data.</text>
</comment>
<evidence type="ECO:0000313" key="1">
    <source>
        <dbReference type="EMBL" id="HGL40429.1"/>
    </source>
</evidence>
<proteinExistence type="predicted"/>
<dbReference type="EMBL" id="DRXG01000044">
    <property type="protein sequence ID" value="HHN52135.1"/>
    <property type="molecule type" value="Genomic_DNA"/>
</dbReference>
<evidence type="ECO:0000313" key="2">
    <source>
        <dbReference type="EMBL" id="HGN90027.1"/>
    </source>
</evidence>
<protein>
    <submittedName>
        <fullName evidence="2">Uncharacterized protein</fullName>
    </submittedName>
</protein>
<evidence type="ECO:0000313" key="3">
    <source>
        <dbReference type="EMBL" id="HHN52135.1"/>
    </source>
</evidence>
<dbReference type="EMBL" id="DTCM01000022">
    <property type="protein sequence ID" value="HGL40429.1"/>
    <property type="molecule type" value="Genomic_DNA"/>
</dbReference>
<dbReference type="SUPFAM" id="SSF51905">
    <property type="entry name" value="FAD/NAD(P)-binding domain"/>
    <property type="match status" value="1"/>
</dbReference>
<organism evidence="2">
    <name type="scientific">Caldiarchaeum subterraneum</name>
    <dbReference type="NCBI Taxonomy" id="311458"/>
    <lineage>
        <taxon>Archaea</taxon>
        <taxon>Nitrososphaerota</taxon>
        <taxon>Candidatus Caldarchaeales</taxon>
        <taxon>Candidatus Caldarchaeaceae</taxon>
        <taxon>Candidatus Caldarchaeum</taxon>
    </lineage>
</organism>
<reference evidence="2" key="1">
    <citation type="journal article" date="2020" name="mSystems">
        <title>Genome- and Community-Level Interaction Insights into Carbon Utilization and Element Cycling Functions of Hydrothermarchaeota in Hydrothermal Sediment.</title>
        <authorList>
            <person name="Zhou Z."/>
            <person name="Liu Y."/>
            <person name="Xu W."/>
            <person name="Pan J."/>
            <person name="Luo Z.H."/>
            <person name="Li M."/>
        </authorList>
    </citation>
    <scope>NUCLEOTIDE SEQUENCE [LARGE SCALE GENOMIC DNA]</scope>
    <source>
        <strain evidence="3">SpSt-1073</strain>
        <strain evidence="2">SpSt-613</strain>
        <strain evidence="1">SpSt-669</strain>
    </source>
</reference>